<dbReference type="Proteomes" id="UP001500618">
    <property type="component" value="Unassembled WGS sequence"/>
</dbReference>
<dbReference type="Gene3D" id="1.10.10.10">
    <property type="entry name" value="Winged helix-like DNA-binding domain superfamily/Winged helix DNA-binding domain"/>
    <property type="match status" value="1"/>
</dbReference>
<evidence type="ECO:0000259" key="4">
    <source>
        <dbReference type="PROSITE" id="PS50043"/>
    </source>
</evidence>
<dbReference type="PANTHER" id="PTHR43214">
    <property type="entry name" value="TWO-COMPONENT RESPONSE REGULATOR"/>
    <property type="match status" value="1"/>
</dbReference>
<name>A0ABP4RUM8_9ACTN</name>
<evidence type="ECO:0000256" key="1">
    <source>
        <dbReference type="ARBA" id="ARBA00023015"/>
    </source>
</evidence>
<gene>
    <name evidence="5" type="ORF">GCM10009765_07840</name>
</gene>
<dbReference type="Pfam" id="PF00196">
    <property type="entry name" value="GerE"/>
    <property type="match status" value="1"/>
</dbReference>
<evidence type="ECO:0000313" key="6">
    <source>
        <dbReference type="Proteomes" id="UP001500618"/>
    </source>
</evidence>
<keyword evidence="1" id="KW-0805">Transcription regulation</keyword>
<dbReference type="PROSITE" id="PS50043">
    <property type="entry name" value="HTH_LUXR_2"/>
    <property type="match status" value="1"/>
</dbReference>
<protein>
    <submittedName>
        <fullName evidence="5">LuxR C-terminal-related transcriptional regulator</fullName>
    </submittedName>
</protein>
<dbReference type="InterPro" id="IPR036388">
    <property type="entry name" value="WH-like_DNA-bd_sf"/>
</dbReference>
<organism evidence="5 6">
    <name type="scientific">Fodinicola feengrottensis</name>
    <dbReference type="NCBI Taxonomy" id="435914"/>
    <lineage>
        <taxon>Bacteria</taxon>
        <taxon>Bacillati</taxon>
        <taxon>Actinomycetota</taxon>
        <taxon>Actinomycetes</taxon>
        <taxon>Mycobacteriales</taxon>
        <taxon>Fodinicola</taxon>
    </lineage>
</organism>
<reference evidence="6" key="1">
    <citation type="journal article" date="2019" name="Int. J. Syst. Evol. Microbiol.">
        <title>The Global Catalogue of Microorganisms (GCM) 10K type strain sequencing project: providing services to taxonomists for standard genome sequencing and annotation.</title>
        <authorList>
            <consortium name="The Broad Institute Genomics Platform"/>
            <consortium name="The Broad Institute Genome Sequencing Center for Infectious Disease"/>
            <person name="Wu L."/>
            <person name="Ma J."/>
        </authorList>
    </citation>
    <scope>NUCLEOTIDE SEQUENCE [LARGE SCALE GENOMIC DNA]</scope>
    <source>
        <strain evidence="6">JCM 14718</strain>
    </source>
</reference>
<evidence type="ECO:0000256" key="3">
    <source>
        <dbReference type="ARBA" id="ARBA00023163"/>
    </source>
</evidence>
<proteinExistence type="predicted"/>
<feature type="domain" description="HTH luxR-type" evidence="4">
    <location>
        <begin position="10"/>
        <end position="75"/>
    </location>
</feature>
<evidence type="ECO:0000256" key="2">
    <source>
        <dbReference type="ARBA" id="ARBA00023125"/>
    </source>
</evidence>
<accession>A0ABP4RUM8</accession>
<dbReference type="InterPro" id="IPR016032">
    <property type="entry name" value="Sig_transdc_resp-reg_C-effctor"/>
</dbReference>
<comment type="caution">
    <text evidence="5">The sequence shown here is derived from an EMBL/GenBank/DDBJ whole genome shotgun (WGS) entry which is preliminary data.</text>
</comment>
<dbReference type="PANTHER" id="PTHR43214:SF24">
    <property type="entry name" value="TRANSCRIPTIONAL REGULATORY PROTEIN NARL-RELATED"/>
    <property type="match status" value="1"/>
</dbReference>
<sequence length="77" mass="8592">MSVMTEDAAVLRSFEPLTEDDVVLLRLLADGLPLESVARRLQLSARTVRRRTRAICDHLGVRAPVQAIVWAARRGLL</sequence>
<dbReference type="SUPFAM" id="SSF46894">
    <property type="entry name" value="C-terminal effector domain of the bipartite response regulators"/>
    <property type="match status" value="1"/>
</dbReference>
<evidence type="ECO:0000313" key="5">
    <source>
        <dbReference type="EMBL" id="GAA1660815.1"/>
    </source>
</evidence>
<keyword evidence="6" id="KW-1185">Reference proteome</keyword>
<dbReference type="InterPro" id="IPR000792">
    <property type="entry name" value="Tscrpt_reg_LuxR_C"/>
</dbReference>
<dbReference type="InterPro" id="IPR039420">
    <property type="entry name" value="WalR-like"/>
</dbReference>
<dbReference type="SMART" id="SM00421">
    <property type="entry name" value="HTH_LUXR"/>
    <property type="match status" value="1"/>
</dbReference>
<keyword evidence="2" id="KW-0238">DNA-binding</keyword>
<dbReference type="EMBL" id="BAAANY010000002">
    <property type="protein sequence ID" value="GAA1660815.1"/>
    <property type="molecule type" value="Genomic_DNA"/>
</dbReference>
<keyword evidence="3" id="KW-0804">Transcription</keyword>